<dbReference type="InterPro" id="IPR015202">
    <property type="entry name" value="GO-like_E_set"/>
</dbReference>
<feature type="domain" description="Galactose oxidase-like Early set" evidence="3">
    <location>
        <begin position="721"/>
        <end position="815"/>
    </location>
</feature>
<dbReference type="Gene3D" id="2.130.10.130">
    <property type="entry name" value="Integrin alpha, N-terminal"/>
    <property type="match status" value="1"/>
</dbReference>
<protein>
    <submittedName>
        <fullName evidence="4">DUF1929 domain-containing protein</fullName>
    </submittedName>
</protein>
<keyword evidence="1" id="KW-0732">Signal</keyword>
<dbReference type="AlphaFoldDB" id="A0A5Q2FAS3"/>
<name>A0A5Q2FAS3_9ACTN</name>
<evidence type="ECO:0000256" key="1">
    <source>
        <dbReference type="ARBA" id="ARBA00022729"/>
    </source>
</evidence>
<dbReference type="InterPro" id="IPR037293">
    <property type="entry name" value="Gal_Oxidase_central_sf"/>
</dbReference>
<dbReference type="KEGG" id="rain:Rai3103_09065"/>
<evidence type="ECO:0000313" key="4">
    <source>
        <dbReference type="EMBL" id="QGF23798.1"/>
    </source>
</evidence>
<dbReference type="GO" id="GO:0005975">
    <property type="term" value="P:carbohydrate metabolic process"/>
    <property type="evidence" value="ECO:0007669"/>
    <property type="project" value="UniProtKB-ARBA"/>
</dbReference>
<dbReference type="PANTHER" id="PTHR32208:SF21">
    <property type="entry name" value="LOW QUALITY PROTEIN: ALDEHYDE OXIDASE GLOX-LIKE"/>
    <property type="match status" value="1"/>
</dbReference>
<dbReference type="EMBL" id="CP045725">
    <property type="protein sequence ID" value="QGF23798.1"/>
    <property type="molecule type" value="Genomic_DNA"/>
</dbReference>
<dbReference type="Pfam" id="PF07250">
    <property type="entry name" value="Glyoxal_oxid_N"/>
    <property type="match status" value="1"/>
</dbReference>
<dbReference type="PANTHER" id="PTHR32208">
    <property type="entry name" value="SECRETED PROTEIN-RELATED"/>
    <property type="match status" value="1"/>
</dbReference>
<dbReference type="SUPFAM" id="SSF81296">
    <property type="entry name" value="E set domains"/>
    <property type="match status" value="1"/>
</dbReference>
<dbReference type="CDD" id="cd02851">
    <property type="entry name" value="E_set_GO_C"/>
    <property type="match status" value="1"/>
</dbReference>
<keyword evidence="5" id="KW-1185">Reference proteome</keyword>
<dbReference type="InterPro" id="IPR009880">
    <property type="entry name" value="Glyoxal_oxidase_N"/>
</dbReference>
<evidence type="ECO:0000313" key="5">
    <source>
        <dbReference type="Proteomes" id="UP000386847"/>
    </source>
</evidence>
<reference evidence="4 5" key="1">
    <citation type="submission" date="2019-10" db="EMBL/GenBank/DDBJ databases">
        <title>Genomic analysis of Raineyella sp. CBA3103.</title>
        <authorList>
            <person name="Roh S.W."/>
        </authorList>
    </citation>
    <scope>NUCLEOTIDE SEQUENCE [LARGE SCALE GENOMIC DNA]</scope>
    <source>
        <strain evidence="4 5">CBA3103</strain>
    </source>
</reference>
<organism evidence="4 5">
    <name type="scientific">Raineyella fluvialis</name>
    <dbReference type="NCBI Taxonomy" id="2662261"/>
    <lineage>
        <taxon>Bacteria</taxon>
        <taxon>Bacillati</taxon>
        <taxon>Actinomycetota</taxon>
        <taxon>Actinomycetes</taxon>
        <taxon>Propionibacteriales</taxon>
        <taxon>Propionibacteriaceae</taxon>
        <taxon>Raineyella</taxon>
    </lineage>
</organism>
<evidence type="ECO:0000259" key="3">
    <source>
        <dbReference type="Pfam" id="PF09118"/>
    </source>
</evidence>
<accession>A0A5Q2FAS3</accession>
<dbReference type="InterPro" id="IPR014756">
    <property type="entry name" value="Ig_E-set"/>
</dbReference>
<dbReference type="InterPro" id="IPR013783">
    <property type="entry name" value="Ig-like_fold"/>
</dbReference>
<dbReference type="Gene3D" id="2.60.40.10">
    <property type="entry name" value="Immunoglobulins"/>
    <property type="match status" value="1"/>
</dbReference>
<dbReference type="Gene3D" id="2.130.10.80">
    <property type="entry name" value="Galactose oxidase/kelch, beta-propeller"/>
    <property type="match status" value="1"/>
</dbReference>
<dbReference type="RefSeq" id="WP_153572328.1">
    <property type="nucleotide sequence ID" value="NZ_CP045725.1"/>
</dbReference>
<dbReference type="Pfam" id="PF09118">
    <property type="entry name" value="GO-like_E_set"/>
    <property type="match status" value="1"/>
</dbReference>
<evidence type="ECO:0000259" key="2">
    <source>
        <dbReference type="Pfam" id="PF07250"/>
    </source>
</evidence>
<dbReference type="InterPro" id="IPR011043">
    <property type="entry name" value="Gal_Oxase/kelch_b-propeller"/>
</dbReference>
<gene>
    <name evidence="4" type="ORF">Rai3103_09065</name>
</gene>
<dbReference type="InterPro" id="IPR028994">
    <property type="entry name" value="Integrin_alpha_N"/>
</dbReference>
<dbReference type="Proteomes" id="UP000386847">
    <property type="component" value="Chromosome"/>
</dbReference>
<proteinExistence type="predicted"/>
<feature type="domain" description="Glyoxal oxidase N-terminal" evidence="2">
    <location>
        <begin position="585"/>
        <end position="715"/>
    </location>
</feature>
<sequence length="818" mass="87761">MIPTPFLAVPDWFSWENQGLDLDTADLDHDGRPDLVLLTVDHAPQQNRGLYRLGHALDATGAPTGGWTPWLDVPDWFSRQTQGAGVAVGDLTGTGRTDLVVLMVDDGPQQNRGVYRIGRGLDPATGEVSAGWSDWVDVPDWFSWENQGASLALADLTGSGHLDLIVAMVDNGPERNRGLFRIGHDLDPATGTVTGGWTGWIDVPDWYSWENQDIAVTVADLTGSGSHDLVVLGVDNPIGQNQAYYRVASGLDGQGVPAGGWSSLLGVNNWYSWENQGAGIAVADLGSGPELIVAAVDAPPGLNEAFLGTVALREDPAVHGTWEVLPFSSQVLAIHAALLRTGKVLFFAGSGNNQVRDASPDLGNIAAGLYTSVVWDPAGATFDHPPTLRRMDGRIYDYFCCGHSALPDGRLFVAGGNQSYNDGNNLGQRESASFDPVTETWSARPPMAHGRWYPTLVTLPDGRVLTVSGKNDTNGDLNAGFEVYDPATDTWGHLNPPANFVGLPFYAHLFPLGAGRVFFSGGRMDDGRPQQSGTLHLGNHAVTFQPAQGAEVDATLRNQSSSVLLPPAQQHRVMLIGGGMGMENMDATGHTEIIDAGADDNRWGRSMPLSLPRIHLNAVILPDRTILVSGGAIAHEGTDAPIPRLQAEIYHPETDRWSPAAVAKVVRLYHSVALLLPDGRVAAASGNPPPYGHLAPWEPPQANEELRLEIYRPPYLFAPSRPEIGQVAEQWTFGQRITIGSPQAGNLLWAQLISPGATTHAFDCDQRLVDLPIVDQGGGQLEVDAPASADEARPGWYMLTVVDQQRVPSVATWVHLGP</sequence>
<dbReference type="SUPFAM" id="SSF50965">
    <property type="entry name" value="Galactose oxidase, central domain"/>
    <property type="match status" value="1"/>
</dbReference>
<dbReference type="SUPFAM" id="SSF69318">
    <property type="entry name" value="Integrin alpha N-terminal domain"/>
    <property type="match status" value="1"/>
</dbReference>